<feature type="transmembrane region" description="Helical" evidence="14">
    <location>
        <begin position="380"/>
        <end position="397"/>
    </location>
</feature>
<dbReference type="InterPro" id="IPR011009">
    <property type="entry name" value="Kinase-like_dom_sf"/>
</dbReference>
<dbReference type="PANTHER" id="PTHR21064">
    <property type="entry name" value="AMINOGLYCOSIDE PHOSPHOTRANSFERASE DOMAIN-CONTAINING PROTEIN-RELATED"/>
    <property type="match status" value="1"/>
</dbReference>
<accession>A0ABM0LV83</accession>
<evidence type="ECO:0000256" key="7">
    <source>
        <dbReference type="ARBA" id="ARBA00022679"/>
    </source>
</evidence>
<comment type="similarity">
    <text evidence="3">Belongs to the aminoglycoside phosphotransferase family.</text>
</comment>
<evidence type="ECO:0000256" key="5">
    <source>
        <dbReference type="ARBA" id="ARBA00022448"/>
    </source>
</evidence>
<reference evidence="16" key="1">
    <citation type="submission" date="2025-08" db="UniProtKB">
        <authorList>
            <consortium name="RefSeq"/>
        </authorList>
    </citation>
    <scope>IDENTIFICATION</scope>
    <source>
        <tissue evidence="16">Testes</tissue>
    </source>
</reference>
<evidence type="ECO:0000256" key="8">
    <source>
        <dbReference type="ARBA" id="ARBA00022692"/>
    </source>
</evidence>
<dbReference type="Proteomes" id="UP000694865">
    <property type="component" value="Unplaced"/>
</dbReference>
<keyword evidence="11" id="KW-0406">Ion transport</keyword>
<evidence type="ECO:0000256" key="9">
    <source>
        <dbReference type="ARBA" id="ARBA00022777"/>
    </source>
</evidence>
<dbReference type="RefSeq" id="XP_006811674.1">
    <property type="nucleotide sequence ID" value="XM_006811611.1"/>
</dbReference>
<keyword evidence="7" id="KW-0808">Transferase</keyword>
<keyword evidence="9" id="KW-0418">Kinase</keyword>
<comment type="subcellular location">
    <subcellularLocation>
        <location evidence="2">Cytoplasm</location>
    </subcellularLocation>
    <subcellularLocation>
        <location evidence="1">Membrane</location>
        <topology evidence="1">Multi-pass membrane protein</topology>
    </subcellularLocation>
</comment>
<keyword evidence="15" id="KW-1185">Reference proteome</keyword>
<name>A0ABM0LV83_SACKO</name>
<gene>
    <name evidence="16" type="primary">LOC100370887</name>
</gene>
<keyword evidence="8 14" id="KW-0812">Transmembrane</keyword>
<feature type="transmembrane region" description="Helical" evidence="14">
    <location>
        <begin position="329"/>
        <end position="350"/>
    </location>
</feature>
<keyword evidence="10 14" id="KW-1133">Transmembrane helix</keyword>
<keyword evidence="6" id="KW-0963">Cytoplasm</keyword>
<evidence type="ECO:0000256" key="3">
    <source>
        <dbReference type="ARBA" id="ARBA00006219"/>
    </source>
</evidence>
<proteinExistence type="inferred from homology"/>
<dbReference type="InterPro" id="IPR050249">
    <property type="entry name" value="Pseudomonas-type_ThrB"/>
</dbReference>
<evidence type="ECO:0000256" key="14">
    <source>
        <dbReference type="SAM" id="Phobius"/>
    </source>
</evidence>
<keyword evidence="5" id="KW-0813">Transport</keyword>
<evidence type="ECO:0000256" key="2">
    <source>
        <dbReference type="ARBA" id="ARBA00004496"/>
    </source>
</evidence>
<dbReference type="Gene3D" id="3.90.1200.10">
    <property type="match status" value="2"/>
</dbReference>
<evidence type="ECO:0000256" key="10">
    <source>
        <dbReference type="ARBA" id="ARBA00022989"/>
    </source>
</evidence>
<evidence type="ECO:0000256" key="12">
    <source>
        <dbReference type="ARBA" id="ARBA00023136"/>
    </source>
</evidence>
<dbReference type="Pfam" id="PF14798">
    <property type="entry name" value="Ca_hom_mod"/>
    <property type="match status" value="1"/>
</dbReference>
<evidence type="ECO:0000256" key="4">
    <source>
        <dbReference type="ARBA" id="ARBA00008497"/>
    </source>
</evidence>
<evidence type="ECO:0000256" key="6">
    <source>
        <dbReference type="ARBA" id="ARBA00022490"/>
    </source>
</evidence>
<organism evidence="15 16">
    <name type="scientific">Saccoglossus kowalevskii</name>
    <name type="common">Acorn worm</name>
    <dbReference type="NCBI Taxonomy" id="10224"/>
    <lineage>
        <taxon>Eukaryota</taxon>
        <taxon>Metazoa</taxon>
        <taxon>Hemichordata</taxon>
        <taxon>Enteropneusta</taxon>
        <taxon>Harrimaniidae</taxon>
        <taxon>Saccoglossus</taxon>
    </lineage>
</organism>
<evidence type="ECO:0000313" key="15">
    <source>
        <dbReference type="Proteomes" id="UP000694865"/>
    </source>
</evidence>
<evidence type="ECO:0000256" key="1">
    <source>
        <dbReference type="ARBA" id="ARBA00004141"/>
    </source>
</evidence>
<dbReference type="SUPFAM" id="SSF56112">
    <property type="entry name" value="Protein kinase-like (PK-like)"/>
    <property type="match status" value="2"/>
</dbReference>
<evidence type="ECO:0000256" key="11">
    <source>
        <dbReference type="ARBA" id="ARBA00023065"/>
    </source>
</evidence>
<evidence type="ECO:0000256" key="13">
    <source>
        <dbReference type="ARBA" id="ARBA00023303"/>
    </source>
</evidence>
<dbReference type="InterPro" id="IPR029569">
    <property type="entry name" value="CALHM"/>
</dbReference>
<evidence type="ECO:0000313" key="16">
    <source>
        <dbReference type="RefSeq" id="XP_006811674.1"/>
    </source>
</evidence>
<keyword evidence="13" id="KW-0407">Ion channel</keyword>
<dbReference type="GeneID" id="100370887"/>
<protein>
    <submittedName>
        <fullName evidence="16">Uncharacterized protein LOC100370887</fullName>
    </submittedName>
</protein>
<keyword evidence="12 14" id="KW-0472">Membrane</keyword>
<comment type="similarity">
    <text evidence="4">Belongs to the CALHM family.</text>
</comment>
<dbReference type="PANTHER" id="PTHR21064:SF1">
    <property type="entry name" value="HYDROXYLYSINE KINASE"/>
    <property type="match status" value="1"/>
</dbReference>
<sequence>MYVNVCIVIPVDRMRFQHEGLNRPDYVWNLVNTPRLEKYVNVFSEERKKSILIYFIKMFKEKVIQKYPLLVKGAIHGDFNGFNILVAPKVVNSSIVTGAGKSGSCTYEICGILDFGDVHYNYYVFDAAIAITYTMLQSQDPITAGGHVLAGYLSTFPISELELDKLIGAIHGDFNEFNILVAPKEVNSNIVTGKSGSYTYEICGILDFGDVQYNYYVFDAAIAIMYTMLQSQDPITAGGHVLAGYLSTFPLSELELDNAANQVTFLFGDVWFSQGNSGMDLINNLSKGLGTGLQENQSTIKNIVIAISTVGGGQVFHNKVFVCPCTNRVIYGLTYMFAPAVILLCLGVLINNTTWRLVTGCCRIHSVKDKWQKGRRVGQIVVKACLAPSAWIFISLLKGEFYGCGQSTVPCQNANDKVVVSNEDKAISQMFGWILAVVGVLIIILTYCLSRSFGRFTYAQRQYAMFYSAAEKQLFEIKAKELAKKEADINTEKFFDQQVIAPAPLLTNDEWRDMQNAWDTVTVIGSCRGGGRGYTPLYHWAKFGSDGECVEPASTLSSTSLKGETVELLKSECHNVPVYDSTKR</sequence>
<feature type="transmembrane region" description="Helical" evidence="14">
    <location>
        <begin position="430"/>
        <end position="449"/>
    </location>
</feature>